<evidence type="ECO:0000313" key="1">
    <source>
        <dbReference type="EMBL" id="WCV10562.1"/>
    </source>
</evidence>
<name>A0ACD4PYB8_9CORY</name>
<reference evidence="1 2" key="3">
    <citation type="journal article" date="2020" name="Int. J. Syst. Evol. Microbiol.">
        <title>Corynebacterium silvaticum sp. nov., a unique group of NTTB corynebacteria in wild boar and roe deer.</title>
        <authorList>
            <person name="Dangel A."/>
            <person name="Berger A."/>
            <person name="Rau J."/>
            <person name="Eisenberg T."/>
            <person name="Kampfer P."/>
            <person name="Margos G."/>
            <person name="Contzen M."/>
            <person name="Busse H.J."/>
            <person name="Konrad R."/>
            <person name="Peters M."/>
            <person name="Sting R."/>
            <person name="Sing A."/>
        </authorList>
    </citation>
    <scope>NUCLEOTIDE SEQUENCE [LARGE SCALE GENOMIC DNA]</scope>
    <source>
        <strain evidence="1 2">PO100/5</strain>
    </source>
</reference>
<dbReference type="Proteomes" id="UP000195652">
    <property type="component" value="Chromosome"/>
</dbReference>
<reference evidence="1 2" key="2">
    <citation type="journal article" date="2020" name="Antonie Van Leeuwenhoek">
        <title>Phylogenomic characterisation of a novel corynebacterial species pathogenic to animals.</title>
        <authorList>
            <person name="Moller J."/>
            <person name="Musella L."/>
            <person name="Melnikov V."/>
            <person name="Geissdorfer W."/>
            <person name="Burkovski A."/>
            <person name="Sangal V."/>
        </authorList>
    </citation>
    <scope>NUCLEOTIDE SEQUENCE [LARGE SCALE GENOMIC DNA]</scope>
    <source>
        <strain evidence="1 2">PO100/5</strain>
    </source>
</reference>
<evidence type="ECO:0000313" key="2">
    <source>
        <dbReference type="Proteomes" id="UP000195652"/>
    </source>
</evidence>
<reference evidence="1 2" key="4">
    <citation type="journal article" date="2020" name="PLoS ONE">
        <title>Taxonomic classification of strain PO100/5 shows a broader geographic distribution and genetic markers of the recently described Corynebacterium silvaticum.</title>
        <authorList>
            <person name="Viana M.V.C."/>
            <person name="Profeta R."/>
            <person name="da Silva A.L."/>
            <person name="Hurtado R."/>
            <person name="Cerqueira J.C."/>
            <person name="Ribeiro B.F.S."/>
            <person name="Almeida M.O."/>
            <person name="Morais-Rodrigues F."/>
            <person name="Soares S.C."/>
            <person name="Oliveira M."/>
            <person name="Tavares L."/>
            <person name="Figueiredo H."/>
            <person name="Wattam A.R."/>
            <person name="Barh D."/>
            <person name="Ghosh P."/>
            <person name="Silva A."/>
            <person name="Azevedo V."/>
        </authorList>
    </citation>
    <scope>NUCLEOTIDE SEQUENCE [LARGE SCALE GENOMIC DNA]</scope>
    <source>
        <strain evidence="1 2">PO100/5</strain>
    </source>
</reference>
<reference evidence="1 2" key="1">
    <citation type="journal article" date="2014" name="BMC Vet. Res.">
        <title>First report of Corynebacterium pseudotuberculosis from caseous lymphadenitis lesions in Black Alentejano pig (Sus scrofa domesticus).</title>
        <authorList>
            <person name="Oliveira M."/>
            <person name="Barroco C."/>
            <person name="Mottola C."/>
            <person name="Santos R."/>
            <person name="Lemsaddek A."/>
            <person name="Tavares L."/>
            <person name="Semedo-Lemsaddek T."/>
        </authorList>
    </citation>
    <scope>NUCLEOTIDE SEQUENCE [LARGE SCALE GENOMIC DNA]</scope>
    <source>
        <strain evidence="1 2">PO100/5</strain>
    </source>
</reference>
<sequence length="84" mass="9317">MLTTSGLNVHRLKARCGESLYHLERSSVLRTHRQIVRAGEVIGTLAFSRTGTGQIVLEQPIPTESLAFLSYACRLIDAPHEVRS</sequence>
<accession>A0ACD4PYB8</accession>
<keyword evidence="2" id="KW-1185">Reference proteome</keyword>
<gene>
    <name evidence="1" type="ORF">CBE74_12710</name>
</gene>
<organism evidence="1 2">
    <name type="scientific">Corynebacterium silvaticum</name>
    <dbReference type="NCBI Taxonomy" id="2320431"/>
    <lineage>
        <taxon>Bacteria</taxon>
        <taxon>Bacillati</taxon>
        <taxon>Actinomycetota</taxon>
        <taxon>Actinomycetes</taxon>
        <taxon>Mycobacteriales</taxon>
        <taxon>Corynebacteriaceae</taxon>
        <taxon>Corynebacterium</taxon>
    </lineage>
</organism>
<protein>
    <submittedName>
        <fullName evidence="1">Uncharacterized protein</fullName>
    </submittedName>
</protein>
<dbReference type="EMBL" id="CP021417">
    <property type="protein sequence ID" value="WCV10562.1"/>
    <property type="molecule type" value="Genomic_DNA"/>
</dbReference>
<proteinExistence type="predicted"/>